<evidence type="ECO:0000256" key="2">
    <source>
        <dbReference type="ARBA" id="ARBA00022448"/>
    </source>
</evidence>
<evidence type="ECO:0000256" key="4">
    <source>
        <dbReference type="SAM" id="SignalP"/>
    </source>
</evidence>
<dbReference type="SUPFAM" id="SSF53850">
    <property type="entry name" value="Periplasmic binding protein-like II"/>
    <property type="match status" value="1"/>
</dbReference>
<dbReference type="EMBL" id="MUIZ01000003">
    <property type="protein sequence ID" value="OUK04406.1"/>
    <property type="molecule type" value="Genomic_DNA"/>
</dbReference>
<feature type="signal peptide" evidence="4">
    <location>
        <begin position="1"/>
        <end position="21"/>
    </location>
</feature>
<protein>
    <submittedName>
        <fullName evidence="5">Multiple sugar-binding protein</fullName>
    </submittedName>
</protein>
<accession>A0A252CCV9</accession>
<dbReference type="GO" id="GO:0015768">
    <property type="term" value="P:maltose transport"/>
    <property type="evidence" value="ECO:0007669"/>
    <property type="project" value="TreeGrafter"/>
</dbReference>
<dbReference type="Pfam" id="PF13416">
    <property type="entry name" value="SBP_bac_8"/>
    <property type="match status" value="1"/>
</dbReference>
<feature type="chain" id="PRO_5039013562" evidence="4">
    <location>
        <begin position="22"/>
        <end position="419"/>
    </location>
</feature>
<proteinExistence type="inferred from homology"/>
<comment type="similarity">
    <text evidence="1">Belongs to the bacterial solute-binding protein 1 family.</text>
</comment>
<evidence type="ECO:0000256" key="1">
    <source>
        <dbReference type="ARBA" id="ARBA00008520"/>
    </source>
</evidence>
<organism evidence="5 6">
    <name type="scientific">Lactococcus petauri</name>
    <dbReference type="NCBI Taxonomy" id="1940789"/>
    <lineage>
        <taxon>Bacteria</taxon>
        <taxon>Bacillati</taxon>
        <taxon>Bacillota</taxon>
        <taxon>Bacilli</taxon>
        <taxon>Lactobacillales</taxon>
        <taxon>Streptococcaceae</taxon>
        <taxon>Lactococcus</taxon>
    </lineage>
</organism>
<dbReference type="PANTHER" id="PTHR30061:SF50">
    <property type="entry name" value="MALTOSE_MALTODEXTRIN-BINDING PERIPLASMIC PROTEIN"/>
    <property type="match status" value="1"/>
</dbReference>
<dbReference type="GO" id="GO:0055052">
    <property type="term" value="C:ATP-binding cassette (ABC) transporter complex, substrate-binding subunit-containing"/>
    <property type="evidence" value="ECO:0007669"/>
    <property type="project" value="TreeGrafter"/>
</dbReference>
<dbReference type="PANTHER" id="PTHR30061">
    <property type="entry name" value="MALTOSE-BINDING PERIPLASMIC PROTEIN"/>
    <property type="match status" value="1"/>
</dbReference>
<gene>
    <name evidence="5" type="ORF">BZZ03_05225</name>
</gene>
<dbReference type="Gene3D" id="3.40.190.10">
    <property type="entry name" value="Periplasmic binding protein-like II"/>
    <property type="match status" value="1"/>
</dbReference>
<evidence type="ECO:0000313" key="6">
    <source>
        <dbReference type="Proteomes" id="UP000194606"/>
    </source>
</evidence>
<sequence>MKNWKKVTIFGTAALAALTLAACGQGTSSAEDGKKLTIGYWKGSDTENATLDKMIKQFEEENDVDVVPKVYTDITTQLPTDLSGGTAPDAFYIDSAFFPYLQEQGVLNDLSDVINQEDFYPTISSAFEADGKPYAAAKDVSTLAIYINKDIFEKAGIDQASIPKSYEDLVKWAPEAQAKIDAAYGKGKVYLINQNADLARTWPFQMARGTSPITEEGKSDLANPDSIAGLQTIVDLFNAGAAATPQQVGAGDEGAGFATGKFAMTLTGNWNYKVYLDEYKDLNFDIIPNLTYQGKPMTMQFTVGWGEYKNTKSKDLADKWIKFVTGKEGMTTWTNGVGTLATRPDVAEGSAFLKENPRLQVHQDSIKFATSWQSGTNLTTVQNAFGNFIPTAFKQGATADDLKAAMEKADKEANSKIGN</sequence>
<evidence type="ECO:0000313" key="5">
    <source>
        <dbReference type="EMBL" id="OUK04406.1"/>
    </source>
</evidence>
<dbReference type="RefSeq" id="WP_086582714.1">
    <property type="nucleotide sequence ID" value="NZ_MUIZ01000003.1"/>
</dbReference>
<keyword evidence="3 4" id="KW-0732">Signal</keyword>
<dbReference type="PROSITE" id="PS51257">
    <property type="entry name" value="PROKAR_LIPOPROTEIN"/>
    <property type="match status" value="1"/>
</dbReference>
<dbReference type="GO" id="GO:1901982">
    <property type="term" value="F:maltose binding"/>
    <property type="evidence" value="ECO:0007669"/>
    <property type="project" value="TreeGrafter"/>
</dbReference>
<name>A0A252CCV9_9LACT</name>
<dbReference type="InterPro" id="IPR006059">
    <property type="entry name" value="SBP"/>
</dbReference>
<dbReference type="GO" id="GO:0042956">
    <property type="term" value="P:maltodextrin transmembrane transport"/>
    <property type="evidence" value="ECO:0007669"/>
    <property type="project" value="TreeGrafter"/>
</dbReference>
<reference evidence="5 6" key="1">
    <citation type="submission" date="2017-02" db="EMBL/GenBank/DDBJ databases">
        <authorList>
            <person name="Peterson S.W."/>
        </authorList>
    </citation>
    <scope>NUCLEOTIDE SEQUENCE [LARGE SCALE GENOMIC DNA]</scope>
    <source>
        <strain evidence="5">159469</strain>
    </source>
</reference>
<dbReference type="AlphaFoldDB" id="A0A252CCV9"/>
<dbReference type="Proteomes" id="UP000194606">
    <property type="component" value="Unassembled WGS sequence"/>
</dbReference>
<comment type="caution">
    <text evidence="5">The sequence shown here is derived from an EMBL/GenBank/DDBJ whole genome shotgun (WGS) entry which is preliminary data.</text>
</comment>
<evidence type="ECO:0000256" key="3">
    <source>
        <dbReference type="ARBA" id="ARBA00022729"/>
    </source>
</evidence>
<keyword evidence="2" id="KW-0813">Transport</keyword>